<dbReference type="Proteomes" id="UP001190640">
    <property type="component" value="Chromosome 12"/>
</dbReference>
<keyword evidence="8 9" id="KW-0807">Transducer</keyword>
<dbReference type="GeneID" id="129339631"/>
<feature type="transmembrane region" description="Helical" evidence="10">
    <location>
        <begin position="197"/>
        <end position="225"/>
    </location>
</feature>
<name>A0AA97LC08_EUBMA</name>
<evidence type="ECO:0000256" key="9">
    <source>
        <dbReference type="RuleBase" id="RU000688"/>
    </source>
</evidence>
<dbReference type="GO" id="GO:0004930">
    <property type="term" value="F:G protein-coupled receptor activity"/>
    <property type="evidence" value="ECO:0007669"/>
    <property type="project" value="UniProtKB-KW"/>
</dbReference>
<dbReference type="Gene3D" id="1.20.1070.10">
    <property type="entry name" value="Rhodopsin 7-helix transmembrane proteins"/>
    <property type="match status" value="1"/>
</dbReference>
<keyword evidence="6 10" id="KW-1133">Transmembrane helix</keyword>
<feature type="domain" description="G-protein coupled receptors family 1 profile" evidence="11">
    <location>
        <begin position="41"/>
        <end position="290"/>
    </location>
</feature>
<keyword evidence="4 9" id="KW-0812">Transmembrane</keyword>
<feature type="transmembrane region" description="Helical" evidence="10">
    <location>
        <begin position="273"/>
        <end position="292"/>
    </location>
</feature>
<evidence type="ECO:0000256" key="3">
    <source>
        <dbReference type="ARBA" id="ARBA00022606"/>
    </source>
</evidence>
<dbReference type="PRINTS" id="PR00245">
    <property type="entry name" value="OLFACTORYR"/>
</dbReference>
<organism evidence="12 13">
    <name type="scientific">Eublepharis macularius</name>
    <name type="common">Leopard gecko</name>
    <name type="synonym">Cyrtodactylus macularius</name>
    <dbReference type="NCBI Taxonomy" id="481883"/>
    <lineage>
        <taxon>Eukaryota</taxon>
        <taxon>Metazoa</taxon>
        <taxon>Chordata</taxon>
        <taxon>Craniata</taxon>
        <taxon>Vertebrata</taxon>
        <taxon>Euteleostomi</taxon>
        <taxon>Lepidosauria</taxon>
        <taxon>Squamata</taxon>
        <taxon>Bifurcata</taxon>
        <taxon>Gekkota</taxon>
        <taxon>Eublepharidae</taxon>
        <taxon>Eublepharinae</taxon>
        <taxon>Eublepharis</taxon>
    </lineage>
</organism>
<dbReference type="AlphaFoldDB" id="A0AA97LC08"/>
<dbReference type="KEGG" id="emc:129339631"/>
<dbReference type="InterPro" id="IPR000725">
    <property type="entry name" value="Olfact_rcpt"/>
</dbReference>
<protein>
    <recommendedName>
        <fullName evidence="10">Olfactory receptor</fullName>
    </recommendedName>
</protein>
<evidence type="ECO:0000256" key="4">
    <source>
        <dbReference type="ARBA" id="ARBA00022692"/>
    </source>
</evidence>
<feature type="transmembrane region" description="Helical" evidence="10">
    <location>
        <begin position="61"/>
        <end position="87"/>
    </location>
</feature>
<keyword evidence="5 10" id="KW-0552">Olfaction</keyword>
<comment type="subcellular location">
    <subcellularLocation>
        <location evidence="1 10">Cell membrane</location>
        <topology evidence="1 10">Multi-pass membrane protein</topology>
    </subcellularLocation>
</comment>
<evidence type="ECO:0000256" key="7">
    <source>
        <dbReference type="ARBA" id="ARBA00023136"/>
    </source>
</evidence>
<evidence type="ECO:0000256" key="6">
    <source>
        <dbReference type="ARBA" id="ARBA00022989"/>
    </source>
</evidence>
<dbReference type="InterPro" id="IPR017452">
    <property type="entry name" value="GPCR_Rhodpsn_7TM"/>
</dbReference>
<keyword evidence="12" id="KW-1185">Reference proteome</keyword>
<dbReference type="PROSITE" id="PS00237">
    <property type="entry name" value="G_PROTEIN_RECEP_F1_1"/>
    <property type="match status" value="1"/>
</dbReference>
<dbReference type="PANTHER" id="PTHR26453">
    <property type="entry name" value="OLFACTORY RECEPTOR"/>
    <property type="match status" value="1"/>
</dbReference>
<dbReference type="GO" id="GO:0005886">
    <property type="term" value="C:plasma membrane"/>
    <property type="evidence" value="ECO:0007669"/>
    <property type="project" value="UniProtKB-SubCell"/>
</dbReference>
<keyword evidence="9" id="KW-0675">Receptor</keyword>
<keyword evidence="7 10" id="KW-0472">Membrane</keyword>
<keyword evidence="2 10" id="KW-1003">Cell membrane</keyword>
<dbReference type="PRINTS" id="PR00237">
    <property type="entry name" value="GPCRRHODOPSN"/>
</dbReference>
<dbReference type="SUPFAM" id="SSF81321">
    <property type="entry name" value="Family A G protein-coupled receptor-like"/>
    <property type="match status" value="1"/>
</dbReference>
<proteinExistence type="inferred from homology"/>
<gene>
    <name evidence="13" type="primary">LOC129339631</name>
</gene>
<evidence type="ECO:0000256" key="8">
    <source>
        <dbReference type="ARBA" id="ARBA00023224"/>
    </source>
</evidence>
<sequence>MGTHNFNISTDFILEGLSNDHQTQILLFVVILLVYIFTLVGNAGIILLVQTDSQLHTPMYFFLTQLSSVEICYVNSTIPQILAHLLVGHAELSLIRCALQMYTALAMATAEALLLGVMAYDRYLAICHPFVYITAMGRRYQVQLASACWISGLCGGVICVSLTFSHPFCGPCCVKHFICEMPMVLKLACDDSHITEILIFVFAAIVVLCPVSVILTSYGLILLSLFQKQSVSALRKAFSTCSSHLAVVTMFYGSATFVYIAPRISAAPGDDKQAAVFYLVVTPLLNPIIYTLRNKDVHAAMAKVLRKWRFQRKDEC</sequence>
<evidence type="ECO:0000313" key="13">
    <source>
        <dbReference type="RefSeq" id="XP_054850188.1"/>
    </source>
</evidence>
<dbReference type="FunFam" id="1.20.1070.10:FF:000001">
    <property type="entry name" value="Olfactory receptor"/>
    <property type="match status" value="1"/>
</dbReference>
<dbReference type="Pfam" id="PF13853">
    <property type="entry name" value="7tm_4"/>
    <property type="match status" value="1"/>
</dbReference>
<evidence type="ECO:0000256" key="5">
    <source>
        <dbReference type="ARBA" id="ARBA00022725"/>
    </source>
</evidence>
<dbReference type="GO" id="GO:0004984">
    <property type="term" value="F:olfactory receptor activity"/>
    <property type="evidence" value="ECO:0007669"/>
    <property type="project" value="InterPro"/>
</dbReference>
<evidence type="ECO:0000256" key="1">
    <source>
        <dbReference type="ARBA" id="ARBA00004651"/>
    </source>
</evidence>
<dbReference type="PROSITE" id="PS50262">
    <property type="entry name" value="G_PROTEIN_RECEP_F1_2"/>
    <property type="match status" value="1"/>
</dbReference>
<evidence type="ECO:0000313" key="12">
    <source>
        <dbReference type="Proteomes" id="UP001190640"/>
    </source>
</evidence>
<keyword evidence="9" id="KW-0297">G-protein coupled receptor</keyword>
<feature type="transmembrane region" description="Helical" evidence="10">
    <location>
        <begin position="99"/>
        <end position="121"/>
    </location>
</feature>
<reference evidence="13" key="1">
    <citation type="submission" date="2025-08" db="UniProtKB">
        <authorList>
            <consortium name="RefSeq"/>
        </authorList>
    </citation>
    <scope>IDENTIFICATION</scope>
    <source>
        <tissue evidence="13">Blood</tissue>
    </source>
</reference>
<accession>A0AA97LC08</accession>
<keyword evidence="3 10" id="KW-0716">Sensory transduction</keyword>
<evidence type="ECO:0000256" key="10">
    <source>
        <dbReference type="RuleBase" id="RU363047"/>
    </source>
</evidence>
<feature type="transmembrane region" description="Helical" evidence="10">
    <location>
        <begin position="25"/>
        <end position="49"/>
    </location>
</feature>
<comment type="similarity">
    <text evidence="9">Belongs to the G-protein coupled receptor 1 family.</text>
</comment>
<evidence type="ECO:0000259" key="11">
    <source>
        <dbReference type="PROSITE" id="PS50262"/>
    </source>
</evidence>
<evidence type="ECO:0000256" key="2">
    <source>
        <dbReference type="ARBA" id="ARBA00022475"/>
    </source>
</evidence>
<feature type="transmembrane region" description="Helical" evidence="10">
    <location>
        <begin position="142"/>
        <end position="164"/>
    </location>
</feature>
<dbReference type="InterPro" id="IPR000276">
    <property type="entry name" value="GPCR_Rhodpsn"/>
</dbReference>
<feature type="transmembrane region" description="Helical" evidence="10">
    <location>
        <begin position="237"/>
        <end position="261"/>
    </location>
</feature>
<dbReference type="RefSeq" id="XP_054850188.1">
    <property type="nucleotide sequence ID" value="XM_054994213.1"/>
</dbReference>